<dbReference type="InterPro" id="IPR011047">
    <property type="entry name" value="Quinoprotein_ADH-like_sf"/>
</dbReference>
<keyword evidence="3" id="KW-1133">Transmembrane helix</keyword>
<feature type="compositionally biased region" description="Basic and acidic residues" evidence="2">
    <location>
        <begin position="22"/>
        <end position="31"/>
    </location>
</feature>
<evidence type="ECO:0000256" key="1">
    <source>
        <dbReference type="ARBA" id="ARBA00022581"/>
    </source>
</evidence>
<organism evidence="5 6">
    <name type="scientific">Streptomyces beihaiensis</name>
    <dbReference type="NCBI Taxonomy" id="2984495"/>
    <lineage>
        <taxon>Bacteria</taxon>
        <taxon>Bacillati</taxon>
        <taxon>Actinomycetota</taxon>
        <taxon>Actinomycetes</taxon>
        <taxon>Kitasatosporales</taxon>
        <taxon>Streptomycetaceae</taxon>
        <taxon>Streptomyces</taxon>
    </lineage>
</organism>
<evidence type="ECO:0000313" key="6">
    <source>
        <dbReference type="Proteomes" id="UP001163064"/>
    </source>
</evidence>
<feature type="compositionally biased region" description="Low complexity" evidence="2">
    <location>
        <begin position="32"/>
        <end position="43"/>
    </location>
</feature>
<feature type="compositionally biased region" description="Low complexity" evidence="2">
    <location>
        <begin position="75"/>
        <end position="92"/>
    </location>
</feature>
<feature type="compositionally biased region" description="Gly residues" evidence="2">
    <location>
        <begin position="208"/>
        <end position="225"/>
    </location>
</feature>
<dbReference type="Pfam" id="PF13360">
    <property type="entry name" value="PQQ_2"/>
    <property type="match status" value="1"/>
</dbReference>
<evidence type="ECO:0000256" key="3">
    <source>
        <dbReference type="SAM" id="Phobius"/>
    </source>
</evidence>
<dbReference type="RefSeq" id="WP_266599374.1">
    <property type="nucleotide sequence ID" value="NZ_JAPHNL010000113.1"/>
</dbReference>
<evidence type="ECO:0000259" key="4">
    <source>
        <dbReference type="Pfam" id="PF13360"/>
    </source>
</evidence>
<keyword evidence="3" id="KW-0472">Membrane</keyword>
<gene>
    <name evidence="5" type="ORF">OFY01_12850</name>
</gene>
<dbReference type="Proteomes" id="UP001163064">
    <property type="component" value="Unassembled WGS sequence"/>
</dbReference>
<sequence length="639" mass="66973">MTQPPQQPQQPPNEPPRPPQDPLRKQPEPQDRAPQPQDQEPQPQDAPPPPGAPPAPPAGGGFGAPTPPPPGGFGAPSAPAAPPAYGYPQAAPQTPPAPGPGYGYPAQQPPAPQPQQPYGQPQYGQPQYGQQPYGRQQYGYPQPPTAPMQPGGGDGSGGGKKVSPITWIITAAVVVIALIVGGGIMYAKSSDSGKDDTKNSADGKDGGKGTGGKGQNGQGGSGGGSLEKVPANTSAKIAFQLASPKVAKDAVWSVAGSWLTDSTYVKPALGQLVGYDPDSGTKKWTLPLPGQTCGAAPQVTKDGLTAVLSEDGVRKKDKDYFPCTEITVFNVNTGKRVWSDSVKISGQKLRFKELSITGNTLAVGGGSEGGAAFELTSGKSLWKPQQGDCEDVGYRGGDQLVAVRRCGAYDSGTYEVQALDPASGKPKWSYKVPAKVNLLSVLSTKPVVFGIAVGESVRYKDVFSLDDTGKMRARISLDPDKYDLNCEVGEVHGCKGVAVGNDRLYLGSQQHAGAGSDQINEIVSWGLADGKQTSDRFDSGDGYRVFPVRMDGGNILAYKDGPYNKGSQIVTIDPKSSKQTVLLETPATETVRDAISGMVPDSSEILYSGGRLFFGKKLISQPYTADEKEYTALGFTTNQ</sequence>
<feature type="compositionally biased region" description="Basic and acidic residues" evidence="2">
    <location>
        <begin position="191"/>
        <end position="207"/>
    </location>
</feature>
<feature type="domain" description="Pyrrolo-quinoline quinone repeat" evidence="4">
    <location>
        <begin position="263"/>
        <end position="383"/>
    </location>
</feature>
<dbReference type="EMBL" id="JAPHNL010000113">
    <property type="protein sequence ID" value="MCX3060632.1"/>
    <property type="molecule type" value="Genomic_DNA"/>
</dbReference>
<dbReference type="InterPro" id="IPR002372">
    <property type="entry name" value="PQQ_rpt_dom"/>
</dbReference>
<proteinExistence type="predicted"/>
<keyword evidence="6" id="KW-1185">Reference proteome</keyword>
<protein>
    <submittedName>
        <fullName evidence="5">PQQ-binding-like beta-propeller repeat protein</fullName>
    </submittedName>
</protein>
<reference evidence="5" key="1">
    <citation type="submission" date="2022-10" db="EMBL/GenBank/DDBJ databases">
        <title>Streptomyces beihaiensis sp. nov., a chitin degrading actinobacterium, isolated from shrimp pond soil.</title>
        <authorList>
            <person name="Xie J."/>
            <person name="Shen N."/>
        </authorList>
    </citation>
    <scope>NUCLEOTIDE SEQUENCE</scope>
    <source>
        <strain evidence="5">GXMU-J5</strain>
    </source>
</reference>
<accession>A0ABT3TUD1</accession>
<feature type="transmembrane region" description="Helical" evidence="3">
    <location>
        <begin position="165"/>
        <end position="187"/>
    </location>
</feature>
<name>A0ABT3TUD1_9ACTN</name>
<feature type="region of interest" description="Disordered" evidence="2">
    <location>
        <begin position="188"/>
        <end position="228"/>
    </location>
</feature>
<feature type="compositionally biased region" description="Pro residues" evidence="2">
    <location>
        <begin position="1"/>
        <end position="21"/>
    </location>
</feature>
<keyword evidence="3" id="KW-0812">Transmembrane</keyword>
<feature type="region of interest" description="Disordered" evidence="2">
    <location>
        <begin position="1"/>
        <end position="160"/>
    </location>
</feature>
<comment type="caution">
    <text evidence="5">The sequence shown here is derived from an EMBL/GenBank/DDBJ whole genome shotgun (WGS) entry which is preliminary data.</text>
</comment>
<evidence type="ECO:0000313" key="5">
    <source>
        <dbReference type="EMBL" id="MCX3060632.1"/>
    </source>
</evidence>
<dbReference type="InterPro" id="IPR015943">
    <property type="entry name" value="WD40/YVTN_repeat-like_dom_sf"/>
</dbReference>
<feature type="compositionally biased region" description="Low complexity" evidence="2">
    <location>
        <begin position="116"/>
        <end position="140"/>
    </location>
</feature>
<dbReference type="PANTHER" id="PTHR13037">
    <property type="entry name" value="FORMIN"/>
    <property type="match status" value="1"/>
</dbReference>
<evidence type="ECO:0000256" key="2">
    <source>
        <dbReference type="SAM" id="MobiDB-lite"/>
    </source>
</evidence>
<keyword evidence="1" id="KW-0945">Host-virus interaction</keyword>
<feature type="compositionally biased region" description="Gly residues" evidence="2">
    <location>
        <begin position="150"/>
        <end position="160"/>
    </location>
</feature>
<dbReference type="SUPFAM" id="SSF50998">
    <property type="entry name" value="Quinoprotein alcohol dehydrogenase-like"/>
    <property type="match status" value="1"/>
</dbReference>
<feature type="compositionally biased region" description="Pro residues" evidence="2">
    <location>
        <begin position="44"/>
        <end position="57"/>
    </location>
</feature>
<dbReference type="PANTHER" id="PTHR13037:SF24">
    <property type="entry name" value="POLYCOMB PROTEIN PCL-RELATED"/>
    <property type="match status" value="1"/>
</dbReference>
<dbReference type="Gene3D" id="2.130.10.10">
    <property type="entry name" value="YVTN repeat-like/Quinoprotein amine dehydrogenase"/>
    <property type="match status" value="2"/>
</dbReference>